<evidence type="ECO:0008006" key="3">
    <source>
        <dbReference type="Google" id="ProtNLM"/>
    </source>
</evidence>
<keyword evidence="2" id="KW-1185">Reference proteome</keyword>
<evidence type="ECO:0000313" key="2">
    <source>
        <dbReference type="Proteomes" id="UP000325291"/>
    </source>
</evidence>
<name>A0A5A9ZTI2_9RHOB</name>
<reference evidence="1 2" key="1">
    <citation type="submission" date="2019-07" db="EMBL/GenBank/DDBJ databases">
        <title>Aquicoccus porphyridii gen. nov., sp. nov., isolated from a small marine red alga, Porphyridium marinum.</title>
        <authorList>
            <person name="Liu L."/>
        </authorList>
    </citation>
    <scope>NUCLEOTIDE SEQUENCE [LARGE SCALE GENOMIC DNA]</scope>
    <source>
        <strain evidence="1 2">L1 8-17</strain>
    </source>
</reference>
<comment type="caution">
    <text evidence="1">The sequence shown here is derived from an EMBL/GenBank/DDBJ whole genome shotgun (WGS) entry which is preliminary data.</text>
</comment>
<organism evidence="1 2">
    <name type="scientific">Aquicoccus porphyridii</name>
    <dbReference type="NCBI Taxonomy" id="1852029"/>
    <lineage>
        <taxon>Bacteria</taxon>
        <taxon>Pseudomonadati</taxon>
        <taxon>Pseudomonadota</taxon>
        <taxon>Alphaproteobacteria</taxon>
        <taxon>Rhodobacterales</taxon>
        <taxon>Paracoccaceae</taxon>
        <taxon>Aquicoccus</taxon>
    </lineage>
</organism>
<dbReference type="PROSITE" id="PS51257">
    <property type="entry name" value="PROKAR_LIPOPROTEIN"/>
    <property type="match status" value="1"/>
</dbReference>
<dbReference type="RefSeq" id="WP_111363444.1">
    <property type="nucleotide sequence ID" value="NZ_VINQ01000002.1"/>
</dbReference>
<proteinExistence type="predicted"/>
<dbReference type="AlphaFoldDB" id="A0A5A9ZTI2"/>
<dbReference type="Proteomes" id="UP000325291">
    <property type="component" value="Unassembled WGS sequence"/>
</dbReference>
<accession>A0A5A9ZTI2</accession>
<sequence length="89" mass="9900">MTRRFWAFPAVMFVAACAVEPQEPIVSAYNGDSVNIIQPLFASFSDAELLAKANSICQRGHKKRAERVSMRGLPDYQGTEYLFLCLGKA</sequence>
<dbReference type="EMBL" id="VINQ01000002">
    <property type="protein sequence ID" value="KAA0920401.1"/>
    <property type="molecule type" value="Genomic_DNA"/>
</dbReference>
<evidence type="ECO:0000313" key="1">
    <source>
        <dbReference type="EMBL" id="KAA0920401.1"/>
    </source>
</evidence>
<gene>
    <name evidence="1" type="ORF">FLO80_04640</name>
</gene>
<protein>
    <recommendedName>
        <fullName evidence="3">Lipoprotein</fullName>
    </recommendedName>
</protein>